<keyword evidence="3" id="KW-1185">Reference proteome</keyword>
<organism evidence="2 3">
    <name type="scientific">Capsicum annuum</name>
    <name type="common">Capsicum pepper</name>
    <dbReference type="NCBI Taxonomy" id="4072"/>
    <lineage>
        <taxon>Eukaryota</taxon>
        <taxon>Viridiplantae</taxon>
        <taxon>Streptophyta</taxon>
        <taxon>Embryophyta</taxon>
        <taxon>Tracheophyta</taxon>
        <taxon>Spermatophyta</taxon>
        <taxon>Magnoliopsida</taxon>
        <taxon>eudicotyledons</taxon>
        <taxon>Gunneridae</taxon>
        <taxon>Pentapetalae</taxon>
        <taxon>asterids</taxon>
        <taxon>lamiids</taxon>
        <taxon>Solanales</taxon>
        <taxon>Solanaceae</taxon>
        <taxon>Solanoideae</taxon>
        <taxon>Capsiceae</taxon>
        <taxon>Capsicum</taxon>
    </lineage>
</organism>
<reference evidence="2 3" key="2">
    <citation type="journal article" date="2017" name="Genome Biol.">
        <title>New reference genome sequences of hot pepper reveal the massive evolution of plant disease-resistance genes by retroduplication.</title>
        <authorList>
            <person name="Kim S."/>
            <person name="Park J."/>
            <person name="Yeom S.I."/>
            <person name="Kim Y.M."/>
            <person name="Seo E."/>
            <person name="Kim K.T."/>
            <person name="Kim M.S."/>
            <person name="Lee J.M."/>
            <person name="Cheong K."/>
            <person name="Shin H.S."/>
            <person name="Kim S.B."/>
            <person name="Han K."/>
            <person name="Lee J."/>
            <person name="Park M."/>
            <person name="Lee H.A."/>
            <person name="Lee H.Y."/>
            <person name="Lee Y."/>
            <person name="Oh S."/>
            <person name="Lee J.H."/>
            <person name="Choi E."/>
            <person name="Choi E."/>
            <person name="Lee S.E."/>
            <person name="Jeon J."/>
            <person name="Kim H."/>
            <person name="Choi G."/>
            <person name="Song H."/>
            <person name="Lee J."/>
            <person name="Lee S.C."/>
            <person name="Kwon J.K."/>
            <person name="Lee H.Y."/>
            <person name="Koo N."/>
            <person name="Hong Y."/>
            <person name="Kim R.W."/>
            <person name="Kang W.H."/>
            <person name="Huh J.H."/>
            <person name="Kang B.C."/>
            <person name="Yang T.J."/>
            <person name="Lee Y.H."/>
            <person name="Bennetzen J.L."/>
            <person name="Choi D."/>
        </authorList>
    </citation>
    <scope>NUCLEOTIDE SEQUENCE [LARGE SCALE GENOMIC DNA]</scope>
    <source>
        <strain evidence="3">cv. CM334</strain>
    </source>
</reference>
<accession>A0A2G3A8S4</accession>
<reference evidence="2 3" key="1">
    <citation type="journal article" date="2014" name="Nat. Genet.">
        <title>Genome sequence of the hot pepper provides insights into the evolution of pungency in Capsicum species.</title>
        <authorList>
            <person name="Kim S."/>
            <person name="Park M."/>
            <person name="Yeom S.I."/>
            <person name="Kim Y.M."/>
            <person name="Lee J.M."/>
            <person name="Lee H.A."/>
            <person name="Seo E."/>
            <person name="Choi J."/>
            <person name="Cheong K."/>
            <person name="Kim K.T."/>
            <person name="Jung K."/>
            <person name="Lee G.W."/>
            <person name="Oh S.K."/>
            <person name="Bae C."/>
            <person name="Kim S.B."/>
            <person name="Lee H.Y."/>
            <person name="Kim S.Y."/>
            <person name="Kim M.S."/>
            <person name="Kang B.C."/>
            <person name="Jo Y.D."/>
            <person name="Yang H.B."/>
            <person name="Jeong H.J."/>
            <person name="Kang W.H."/>
            <person name="Kwon J.K."/>
            <person name="Shin C."/>
            <person name="Lim J.Y."/>
            <person name="Park J.H."/>
            <person name="Huh J.H."/>
            <person name="Kim J.S."/>
            <person name="Kim B.D."/>
            <person name="Cohen O."/>
            <person name="Paran I."/>
            <person name="Suh M.C."/>
            <person name="Lee S.B."/>
            <person name="Kim Y.K."/>
            <person name="Shin Y."/>
            <person name="Noh S.J."/>
            <person name="Park J."/>
            <person name="Seo Y.S."/>
            <person name="Kwon S.Y."/>
            <person name="Kim H.A."/>
            <person name="Park J.M."/>
            <person name="Kim H.J."/>
            <person name="Choi S.B."/>
            <person name="Bosland P.W."/>
            <person name="Reeves G."/>
            <person name="Jo S.H."/>
            <person name="Lee B.W."/>
            <person name="Cho H.T."/>
            <person name="Choi H.S."/>
            <person name="Lee M.S."/>
            <person name="Yu Y."/>
            <person name="Do Choi Y."/>
            <person name="Park B.S."/>
            <person name="van Deynze A."/>
            <person name="Ashrafi H."/>
            <person name="Hill T."/>
            <person name="Kim W.T."/>
            <person name="Pai H.S."/>
            <person name="Ahn H.K."/>
            <person name="Yeam I."/>
            <person name="Giovannoni J.J."/>
            <person name="Rose J.K."/>
            <person name="Sorensen I."/>
            <person name="Lee S.J."/>
            <person name="Kim R.W."/>
            <person name="Choi I.Y."/>
            <person name="Choi B.S."/>
            <person name="Lim J.S."/>
            <person name="Lee Y.H."/>
            <person name="Choi D."/>
        </authorList>
    </citation>
    <scope>NUCLEOTIDE SEQUENCE [LARGE SCALE GENOMIC DNA]</scope>
    <source>
        <strain evidence="3">cv. CM334</strain>
    </source>
</reference>
<dbReference type="Proteomes" id="UP000222542">
    <property type="component" value="Unassembled WGS sequence"/>
</dbReference>
<dbReference type="EMBL" id="AYRZ02000002">
    <property type="protein sequence ID" value="PHT90624.1"/>
    <property type="molecule type" value="Genomic_DNA"/>
</dbReference>
<dbReference type="GO" id="GO:0070300">
    <property type="term" value="F:phosphatidic acid binding"/>
    <property type="evidence" value="ECO:0007669"/>
    <property type="project" value="InterPro"/>
</dbReference>
<dbReference type="PANTHER" id="PTHR33971">
    <property type="entry name" value="OS06G0232000 PROTEIN"/>
    <property type="match status" value="1"/>
</dbReference>
<name>A0A2G3A8S4_CAPAN</name>
<evidence type="ECO:0000313" key="3">
    <source>
        <dbReference type="Proteomes" id="UP000222542"/>
    </source>
</evidence>
<feature type="region of interest" description="Disordered" evidence="1">
    <location>
        <begin position="193"/>
        <end position="227"/>
    </location>
</feature>
<dbReference type="STRING" id="4072.A0A2G3A8S4"/>
<comment type="caution">
    <text evidence="2">The sequence shown here is derived from an EMBL/GenBank/DDBJ whole genome shotgun (WGS) entry which is preliminary data.</text>
</comment>
<dbReference type="AlphaFoldDB" id="A0A2G3A8S4"/>
<sequence>MVVQKPWPVMLGFKLDVTWCRKVVGNYVEILQNTLKKFEGAIHMAFYGYNGDAGEYHWTPNFSVPYNDNGYAFPVQSSISYSSYGQSTNYNYYYTTQIHPELSYSVHNSTEPKLIQYEKGTNSLEASNIISCSNKEQDDTVFDEYDPTPYGGGYDMAQTYGKPLLPSNEICYPRSIPESKGLPLDANFDYGTNRSPYVKHDDQLEDPQHQSKDEQKSLSGVKEKPILEKPIEKPQQDQDFVIGNGTIGGQPILEKPAEPAHQDEDFVVGTGTIGDDILEKPIEPAQQDQGFVVGNGTIGEYGYDYGRHLQQIPYGSGLEAMDICESLFGYWPCLAKENRRRNLDHVNNGAEDSNSNEQWKCTADYLFGNPYGYGGDGRYGDSVYSNQSYNYDQQQPYFMKDW</sequence>
<dbReference type="InterPro" id="IPR038943">
    <property type="entry name" value="PLDrp1-like"/>
</dbReference>
<proteinExistence type="predicted"/>
<dbReference type="Gramene" id="PHT90624">
    <property type="protein sequence ID" value="PHT90624"/>
    <property type="gene ID" value="T459_05737"/>
</dbReference>
<gene>
    <name evidence="2" type="ORF">T459_05737</name>
</gene>
<protein>
    <submittedName>
        <fullName evidence="2">Uncharacterized protein</fullName>
    </submittedName>
</protein>
<dbReference type="PANTHER" id="PTHR33971:SF3">
    <property type="entry name" value="UBIQUITIN CARBOXYL-TERMINAL HYDROLASE 36"/>
    <property type="match status" value="1"/>
</dbReference>
<evidence type="ECO:0000313" key="2">
    <source>
        <dbReference type="EMBL" id="PHT90624.1"/>
    </source>
</evidence>
<evidence type="ECO:0000256" key="1">
    <source>
        <dbReference type="SAM" id="MobiDB-lite"/>
    </source>
</evidence>
<feature type="compositionally biased region" description="Basic and acidic residues" evidence="1">
    <location>
        <begin position="198"/>
        <end position="227"/>
    </location>
</feature>
<dbReference type="OMA" id="EICYPRS"/>